<feature type="region of interest" description="Disordered" evidence="2">
    <location>
        <begin position="364"/>
        <end position="386"/>
    </location>
</feature>
<sequence>MILAMTYTPEMYGLRRGKPGPGNDYYQASNKPPGALAAQCAHERSAADVQEWREEEFGARVDDIKRLKKRNLAKKNGSVMEKLLRRIGLGFLVDGEDMSAHDQALRSMPNYEHLDDKQRARLRETTPYPFHTKESAQAFEDDKARRQRIRDEEQDARDMAKAFEYFDDAVSLTQYHYYLVGKKLVRRPKFSGGFESLYERQTRMLYDAFEEFKRIVLPFHDQLIAMKESGVDTASDEYRRLRTKLVKAFHAMNGPEQLAAMDEGTEAVRRKEKEHYIKSTVERVNMDQYPEYIIHDTLPKDDQIAMFKDIIHRYNRGEQLPDHELKFYALALQSQEDELKKVRKDIANKSTNIVWMKTRVRSFSISPRQSPHKTPDLPPGDKPPRKVTEMPICGPRYILCFELEPFTLSDYDEMCRKTYVEGQLADVLRRGEKYMFELSKPKPRRKNWRHLLRKETASDTDSDECSFYPSIPWYEMMQLIREKRAVDNSKPLPLVSPAKNDVAEVVDNDFDLGEIEEISKDGFKTGPLAMSRTSEFVDDDFNFILEDEEAIAEGRRKAGSSAMAYAPQFTDDDFIFIFEKEEEEEEFAGGDTKTDSPAMDNTTDTIKDSDDDFSFDQDKTSEIDVESISRIMNAVSETTSLNQEMAETSKGDFLADYYAMRHITEAAENSDDEFSFDQDKSSEMDFNFIFPMTDQVPETLETTSLYEAMSSD</sequence>
<proteinExistence type="predicted"/>
<organism evidence="3 4">
    <name type="scientific">Aureobasidium pullulans</name>
    <name type="common">Black yeast</name>
    <name type="synonym">Pullularia pullulans</name>
    <dbReference type="NCBI Taxonomy" id="5580"/>
    <lineage>
        <taxon>Eukaryota</taxon>
        <taxon>Fungi</taxon>
        <taxon>Dikarya</taxon>
        <taxon>Ascomycota</taxon>
        <taxon>Pezizomycotina</taxon>
        <taxon>Dothideomycetes</taxon>
        <taxon>Dothideomycetidae</taxon>
        <taxon>Dothideales</taxon>
        <taxon>Saccotheciaceae</taxon>
        <taxon>Aureobasidium</taxon>
    </lineage>
</organism>
<reference evidence="3 4" key="1">
    <citation type="submission" date="2018-10" db="EMBL/GenBank/DDBJ databases">
        <title>Fifty Aureobasidium pullulans genomes reveal a recombining polyextremotolerant generalist.</title>
        <authorList>
            <person name="Gostincar C."/>
            <person name="Turk M."/>
            <person name="Zajc J."/>
            <person name="Gunde-Cimerman N."/>
        </authorList>
    </citation>
    <scope>NUCLEOTIDE SEQUENCE [LARGE SCALE GENOMIC DNA]</scope>
    <source>
        <strain evidence="3 4">EXF-3863</strain>
    </source>
</reference>
<dbReference type="AlphaFoldDB" id="A0A4S9CBJ7"/>
<evidence type="ECO:0000313" key="3">
    <source>
        <dbReference type="EMBL" id="THZ24808.1"/>
    </source>
</evidence>
<evidence type="ECO:0000256" key="1">
    <source>
        <dbReference type="SAM" id="Coils"/>
    </source>
</evidence>
<keyword evidence="1" id="KW-0175">Coiled coil</keyword>
<accession>A0A4S9CBJ7</accession>
<feature type="coiled-coil region" evidence="1">
    <location>
        <begin position="325"/>
        <end position="352"/>
    </location>
</feature>
<dbReference type="Proteomes" id="UP000308005">
    <property type="component" value="Unassembled WGS sequence"/>
</dbReference>
<evidence type="ECO:0000313" key="4">
    <source>
        <dbReference type="Proteomes" id="UP000308005"/>
    </source>
</evidence>
<dbReference type="EMBL" id="QZBM01000095">
    <property type="protein sequence ID" value="THZ24808.1"/>
    <property type="molecule type" value="Genomic_DNA"/>
</dbReference>
<name>A0A4S9CBJ7_AURPU</name>
<gene>
    <name evidence="3" type="ORF">D6C91_03160</name>
</gene>
<comment type="caution">
    <text evidence="3">The sequence shown here is derived from an EMBL/GenBank/DDBJ whole genome shotgun (WGS) entry which is preliminary data.</text>
</comment>
<feature type="region of interest" description="Disordered" evidence="2">
    <location>
        <begin position="585"/>
        <end position="616"/>
    </location>
</feature>
<evidence type="ECO:0000256" key="2">
    <source>
        <dbReference type="SAM" id="MobiDB-lite"/>
    </source>
</evidence>
<protein>
    <submittedName>
        <fullName evidence="3">Uncharacterized protein</fullName>
    </submittedName>
</protein>